<keyword evidence="5 6" id="KW-0472">Membrane</keyword>
<dbReference type="PANTHER" id="PTHR43646:SF2">
    <property type="entry name" value="GLYCOSYLTRANSFERASE 2-LIKE DOMAIN-CONTAINING PROTEIN"/>
    <property type="match status" value="1"/>
</dbReference>
<evidence type="ECO:0000259" key="7">
    <source>
        <dbReference type="Pfam" id="PF00535"/>
    </source>
</evidence>
<comment type="caution">
    <text evidence="8">The sequence shown here is derived from an EMBL/GenBank/DDBJ whole genome shotgun (WGS) entry which is preliminary data.</text>
</comment>
<dbReference type="GO" id="GO:0016757">
    <property type="term" value="F:glycosyltransferase activity"/>
    <property type="evidence" value="ECO:0007669"/>
    <property type="project" value="UniProtKB-KW"/>
</dbReference>
<keyword evidence="6" id="KW-0812">Transmembrane</keyword>
<keyword evidence="2" id="KW-1003">Cell membrane</keyword>
<evidence type="ECO:0000256" key="3">
    <source>
        <dbReference type="ARBA" id="ARBA00022676"/>
    </source>
</evidence>
<gene>
    <name evidence="8" type="ORF">DL1_07375</name>
</gene>
<dbReference type="InterPro" id="IPR029044">
    <property type="entry name" value="Nucleotide-diphossugar_trans"/>
</dbReference>
<feature type="transmembrane region" description="Helical" evidence="6">
    <location>
        <begin position="269"/>
        <end position="286"/>
    </location>
</feature>
<dbReference type="RefSeq" id="WP_074854712.1">
    <property type="nucleotide sequence ID" value="NZ_FOVB01000001.1"/>
</dbReference>
<name>A0A074TR06_9RHOB</name>
<evidence type="ECO:0000256" key="6">
    <source>
        <dbReference type="SAM" id="Phobius"/>
    </source>
</evidence>
<keyword evidence="6" id="KW-1133">Transmembrane helix</keyword>
<keyword evidence="3" id="KW-0328">Glycosyltransferase</keyword>
<reference evidence="8 9" key="1">
    <citation type="submission" date="2014-03" db="EMBL/GenBank/DDBJ databases">
        <title>The draft genome sequence of Thioclava dalianensis DLFJ1-1.</title>
        <authorList>
            <person name="Lai Q."/>
            <person name="Shao Z."/>
        </authorList>
    </citation>
    <scope>NUCLEOTIDE SEQUENCE [LARGE SCALE GENOMIC DNA]</scope>
    <source>
        <strain evidence="8 9">DLFJ1-1</strain>
    </source>
</reference>
<feature type="domain" description="Glycosyltransferase 2-like" evidence="7">
    <location>
        <begin position="5"/>
        <end position="169"/>
    </location>
</feature>
<dbReference type="InterPro" id="IPR001173">
    <property type="entry name" value="Glyco_trans_2-like"/>
</dbReference>
<accession>A0A074TR06</accession>
<dbReference type="STRING" id="1185766.SAMN05216224_101321"/>
<dbReference type="CDD" id="cd02525">
    <property type="entry name" value="Succinoglycan_BP_ExoA"/>
    <property type="match status" value="1"/>
</dbReference>
<proteinExistence type="predicted"/>
<dbReference type="eggNOG" id="COG1216">
    <property type="taxonomic scope" value="Bacteria"/>
</dbReference>
<dbReference type="Gene3D" id="3.90.550.10">
    <property type="entry name" value="Spore Coat Polysaccharide Biosynthesis Protein SpsA, Chain A"/>
    <property type="match status" value="1"/>
</dbReference>
<keyword evidence="9" id="KW-1185">Reference proteome</keyword>
<dbReference type="Proteomes" id="UP000027725">
    <property type="component" value="Unassembled WGS sequence"/>
</dbReference>
<sequence length="325" mass="36155">MKTLVVIPTLNEAEHIAQTIHGLRGFVGRHPALVVVVDGGSQDSTRATVKRMQRARPWLHLLDNPERYQSAGINRAVAQYGNDCELLIRIDAHADYPADFCDILVAEAEAQSADSVVVSMRAVGKTPLQKLIAEAQNSRFGNGSAAHRNASDGRWVDHGHHALMRLPVFNIVGGYDPSFSHNEDAELDYRLRLAGHSIWLTAKTEMEYHPRQSIKPLMRQYFFFGQGRARNFAKHHARPGARQCLVMALVPALLLTVFVPFSAIFIWPLLVWVLGCLVAGLSLAIAHKDHRSLATGFLAGLMQVSWSAGYWVQVLRQRFTPSRGI</sequence>
<dbReference type="AlphaFoldDB" id="A0A074TR06"/>
<dbReference type="EMBL" id="JHEH01000002">
    <property type="protein sequence ID" value="KEP71398.1"/>
    <property type="molecule type" value="Genomic_DNA"/>
</dbReference>
<comment type="subcellular location">
    <subcellularLocation>
        <location evidence="1">Cell membrane</location>
    </subcellularLocation>
</comment>
<evidence type="ECO:0000313" key="8">
    <source>
        <dbReference type="EMBL" id="KEP71398.1"/>
    </source>
</evidence>
<feature type="transmembrane region" description="Helical" evidence="6">
    <location>
        <begin position="293"/>
        <end position="312"/>
    </location>
</feature>
<keyword evidence="4" id="KW-0808">Transferase</keyword>
<dbReference type="Pfam" id="PF00535">
    <property type="entry name" value="Glycos_transf_2"/>
    <property type="match status" value="1"/>
</dbReference>
<organism evidence="8 9">
    <name type="scientific">Thioclava dalianensis</name>
    <dbReference type="NCBI Taxonomy" id="1185766"/>
    <lineage>
        <taxon>Bacteria</taxon>
        <taxon>Pseudomonadati</taxon>
        <taxon>Pseudomonadota</taxon>
        <taxon>Alphaproteobacteria</taxon>
        <taxon>Rhodobacterales</taxon>
        <taxon>Paracoccaceae</taxon>
        <taxon>Thioclava</taxon>
    </lineage>
</organism>
<evidence type="ECO:0000256" key="4">
    <source>
        <dbReference type="ARBA" id="ARBA00022679"/>
    </source>
</evidence>
<dbReference type="SUPFAM" id="SSF53448">
    <property type="entry name" value="Nucleotide-diphospho-sugar transferases"/>
    <property type="match status" value="1"/>
</dbReference>
<evidence type="ECO:0000256" key="5">
    <source>
        <dbReference type="ARBA" id="ARBA00023136"/>
    </source>
</evidence>
<dbReference type="PANTHER" id="PTHR43646">
    <property type="entry name" value="GLYCOSYLTRANSFERASE"/>
    <property type="match status" value="1"/>
</dbReference>
<evidence type="ECO:0000256" key="1">
    <source>
        <dbReference type="ARBA" id="ARBA00004236"/>
    </source>
</evidence>
<dbReference type="GO" id="GO:0005886">
    <property type="term" value="C:plasma membrane"/>
    <property type="evidence" value="ECO:0007669"/>
    <property type="project" value="UniProtKB-SubCell"/>
</dbReference>
<evidence type="ECO:0000313" key="9">
    <source>
        <dbReference type="Proteomes" id="UP000027725"/>
    </source>
</evidence>
<evidence type="ECO:0000256" key="2">
    <source>
        <dbReference type="ARBA" id="ARBA00022475"/>
    </source>
</evidence>
<protein>
    <submittedName>
        <fullName evidence="8">Succinoglycan biosynthesis protein exoa</fullName>
    </submittedName>
</protein>